<feature type="domain" description="PAC" evidence="12">
    <location>
        <begin position="232"/>
        <end position="284"/>
    </location>
</feature>
<dbReference type="EMBL" id="NISI01000002">
    <property type="protein sequence ID" value="OWR04805.1"/>
    <property type="molecule type" value="Genomic_DNA"/>
</dbReference>
<dbReference type="InterPro" id="IPR004358">
    <property type="entry name" value="Sig_transdc_His_kin-like_C"/>
</dbReference>
<accession>A0A254NA05</accession>
<dbReference type="AlphaFoldDB" id="A0A254NA05"/>
<evidence type="ECO:0000256" key="2">
    <source>
        <dbReference type="ARBA" id="ARBA00012438"/>
    </source>
</evidence>
<feature type="coiled-coil region" evidence="9">
    <location>
        <begin position="423"/>
        <end position="453"/>
    </location>
</feature>
<dbReference type="InterPro" id="IPR036097">
    <property type="entry name" value="HisK_dim/P_sf"/>
</dbReference>
<dbReference type="Proteomes" id="UP000197446">
    <property type="component" value="Unassembled WGS sequence"/>
</dbReference>
<evidence type="ECO:0000259" key="11">
    <source>
        <dbReference type="PROSITE" id="PS50112"/>
    </source>
</evidence>
<keyword evidence="3" id="KW-0597">Phosphoprotein</keyword>
<dbReference type="PROSITE" id="PS50113">
    <property type="entry name" value="PAC"/>
    <property type="match status" value="1"/>
</dbReference>
<dbReference type="InterPro" id="IPR000700">
    <property type="entry name" value="PAS-assoc_C"/>
</dbReference>
<keyword evidence="8" id="KW-0902">Two-component regulatory system</keyword>
<dbReference type="GO" id="GO:0000155">
    <property type="term" value="F:phosphorelay sensor kinase activity"/>
    <property type="evidence" value="ECO:0007669"/>
    <property type="project" value="InterPro"/>
</dbReference>
<dbReference type="InterPro" id="IPR013767">
    <property type="entry name" value="PAS_fold"/>
</dbReference>
<dbReference type="OrthoDB" id="224978at2"/>
<proteinExistence type="predicted"/>
<name>A0A254NA05_9BURK</name>
<sequence length="712" mass="78759">MNARPQVIPQLHDGLRAGLEAVSAAVLVHDGEHLVFANDAMLRLLGCTAADLPELAPDAWAAPAQQDQLREYGRRCLDSEGALPAIEIEAISISGTSRHLEITARRLTREPAGEPGGAPLVLLTCQDLSDMRHVQNSLLEVGRVMYQIVENGPVASYVIDSQHRITHWNAACAQLTGRSASQMLGSDEAWRAFYLAAQPTLAELIVDGKVEAEGRMHYGLALHRSPLLEDSYAYEGYFPQLGPEGRWLQVTAAPLRGIDGQVMGAIETLQDVTTRHQAEEQLRRHQAELESMVAQRTAELRLTHQELEAFLENASVGIIATRELQISRSNKKFAEILELPADLPVTEMPLRRFFIDDGDFRELGRLATQALRADTSLVHEMWLQTWTGRRIWVQMIAYASTPADGTPGMWWLLQDRSDVMRAQEELVNNYRNIQETNARLEEAQNQLLQSEKMASIGQLAAGVAHEINNPIGFVNSNLGTLRRYVEQLLALTLAYARREREPADAELAALKQAADLEFVAEDLPVLLADSEDGLSRVRKIVQDLKDFSRVDHADWQDADLNQGLESTLNVVMNEVKYRADVKRAYGTLPPVRCLAGQLNQVFMNLIVNAAHAMPAERRGTIALSTGVETQDGRDWAWVEVGDDGCGMTPEVQRRIFEPFYTTKPVGQGTGLGLSMSFSIVQKHGGRIEVQSAPGEGTRFRVWVPVAGPASSG</sequence>
<dbReference type="RefSeq" id="WP_088482939.1">
    <property type="nucleotide sequence ID" value="NZ_JBCNLH010000005.1"/>
</dbReference>
<keyword evidence="14" id="KW-1185">Reference proteome</keyword>
<organism evidence="13 14">
    <name type="scientific">Roseateles puraquae</name>
    <dbReference type="NCBI Taxonomy" id="431059"/>
    <lineage>
        <taxon>Bacteria</taxon>
        <taxon>Pseudomonadati</taxon>
        <taxon>Pseudomonadota</taxon>
        <taxon>Betaproteobacteria</taxon>
        <taxon>Burkholderiales</taxon>
        <taxon>Sphaerotilaceae</taxon>
        <taxon>Roseateles</taxon>
    </lineage>
</organism>
<dbReference type="Gene3D" id="3.30.565.10">
    <property type="entry name" value="Histidine kinase-like ATPase, C-terminal domain"/>
    <property type="match status" value="1"/>
</dbReference>
<dbReference type="SUPFAM" id="SSF55874">
    <property type="entry name" value="ATPase domain of HSP90 chaperone/DNA topoisomerase II/histidine kinase"/>
    <property type="match status" value="1"/>
</dbReference>
<dbReference type="CDD" id="cd00130">
    <property type="entry name" value="PAS"/>
    <property type="match status" value="2"/>
</dbReference>
<dbReference type="InterPro" id="IPR003594">
    <property type="entry name" value="HATPase_dom"/>
</dbReference>
<dbReference type="PROSITE" id="PS50112">
    <property type="entry name" value="PAS"/>
    <property type="match status" value="1"/>
</dbReference>
<keyword evidence="9" id="KW-0175">Coiled coil</keyword>
<dbReference type="InterPro" id="IPR003661">
    <property type="entry name" value="HisK_dim/P_dom"/>
</dbReference>
<dbReference type="NCBIfam" id="TIGR00229">
    <property type="entry name" value="sensory_box"/>
    <property type="match status" value="1"/>
</dbReference>
<evidence type="ECO:0000256" key="8">
    <source>
        <dbReference type="ARBA" id="ARBA00023012"/>
    </source>
</evidence>
<reference evidence="13 14" key="1">
    <citation type="journal article" date="2007" name="Int. J. Syst. Evol. Microbiol.">
        <title>Description of Pelomonas aquatica sp. nov. and Pelomonas puraquae sp. nov., isolated from industrial and haemodialysis water.</title>
        <authorList>
            <person name="Gomila M."/>
            <person name="Bowien B."/>
            <person name="Falsen E."/>
            <person name="Moore E.R."/>
            <person name="Lalucat J."/>
        </authorList>
    </citation>
    <scope>NUCLEOTIDE SEQUENCE [LARGE SCALE GENOMIC DNA]</scope>
    <source>
        <strain evidence="13 14">CCUG 52769</strain>
    </source>
</reference>
<protein>
    <recommendedName>
        <fullName evidence="2">histidine kinase</fullName>
        <ecNumber evidence="2">2.7.13.3</ecNumber>
    </recommendedName>
</protein>
<dbReference type="Gene3D" id="1.10.287.130">
    <property type="match status" value="1"/>
</dbReference>
<evidence type="ECO:0000256" key="7">
    <source>
        <dbReference type="ARBA" id="ARBA00022840"/>
    </source>
</evidence>
<keyword evidence="7" id="KW-0067">ATP-binding</keyword>
<evidence type="ECO:0000313" key="13">
    <source>
        <dbReference type="EMBL" id="OWR04805.1"/>
    </source>
</evidence>
<dbReference type="PANTHER" id="PTHR43065">
    <property type="entry name" value="SENSOR HISTIDINE KINASE"/>
    <property type="match status" value="1"/>
</dbReference>
<dbReference type="PRINTS" id="PR00344">
    <property type="entry name" value="BCTRLSENSOR"/>
</dbReference>
<evidence type="ECO:0000256" key="4">
    <source>
        <dbReference type="ARBA" id="ARBA00022679"/>
    </source>
</evidence>
<dbReference type="InterPro" id="IPR000014">
    <property type="entry name" value="PAS"/>
</dbReference>
<dbReference type="Pfam" id="PF02518">
    <property type="entry name" value="HATPase_c"/>
    <property type="match status" value="1"/>
</dbReference>
<feature type="domain" description="PAS" evidence="11">
    <location>
        <begin position="141"/>
        <end position="185"/>
    </location>
</feature>
<dbReference type="SUPFAM" id="SSF55785">
    <property type="entry name" value="PYP-like sensor domain (PAS domain)"/>
    <property type="match status" value="3"/>
</dbReference>
<evidence type="ECO:0000256" key="3">
    <source>
        <dbReference type="ARBA" id="ARBA00022553"/>
    </source>
</evidence>
<evidence type="ECO:0000259" key="12">
    <source>
        <dbReference type="PROSITE" id="PS50113"/>
    </source>
</evidence>
<dbReference type="InterPro" id="IPR036890">
    <property type="entry name" value="HATPase_C_sf"/>
</dbReference>
<gene>
    <name evidence="13" type="ORF">CDO81_09540</name>
</gene>
<evidence type="ECO:0000256" key="6">
    <source>
        <dbReference type="ARBA" id="ARBA00022777"/>
    </source>
</evidence>
<dbReference type="SMART" id="SM00388">
    <property type="entry name" value="HisKA"/>
    <property type="match status" value="1"/>
</dbReference>
<dbReference type="InterPro" id="IPR005467">
    <property type="entry name" value="His_kinase_dom"/>
</dbReference>
<dbReference type="SUPFAM" id="SSF47384">
    <property type="entry name" value="Homodimeric domain of signal transducing histidine kinase"/>
    <property type="match status" value="1"/>
</dbReference>
<dbReference type="PANTHER" id="PTHR43065:SF50">
    <property type="entry name" value="HISTIDINE KINASE"/>
    <property type="match status" value="1"/>
</dbReference>
<evidence type="ECO:0000256" key="9">
    <source>
        <dbReference type="SAM" id="Coils"/>
    </source>
</evidence>
<keyword evidence="4" id="KW-0808">Transferase</keyword>
<evidence type="ECO:0000256" key="5">
    <source>
        <dbReference type="ARBA" id="ARBA00022741"/>
    </source>
</evidence>
<dbReference type="Pfam" id="PF13188">
    <property type="entry name" value="PAS_8"/>
    <property type="match status" value="1"/>
</dbReference>
<evidence type="ECO:0000259" key="10">
    <source>
        <dbReference type="PROSITE" id="PS50109"/>
    </source>
</evidence>
<evidence type="ECO:0000256" key="1">
    <source>
        <dbReference type="ARBA" id="ARBA00000085"/>
    </source>
</evidence>
<dbReference type="PROSITE" id="PS50109">
    <property type="entry name" value="HIS_KIN"/>
    <property type="match status" value="1"/>
</dbReference>
<dbReference type="InterPro" id="IPR013656">
    <property type="entry name" value="PAS_4"/>
</dbReference>
<comment type="caution">
    <text evidence="13">The sequence shown here is derived from an EMBL/GenBank/DDBJ whole genome shotgun (WGS) entry which is preliminary data.</text>
</comment>
<dbReference type="SMART" id="SM00091">
    <property type="entry name" value="PAS"/>
    <property type="match status" value="3"/>
</dbReference>
<dbReference type="EC" id="2.7.13.3" evidence="2"/>
<feature type="domain" description="Histidine kinase" evidence="10">
    <location>
        <begin position="462"/>
        <end position="707"/>
    </location>
</feature>
<evidence type="ECO:0000313" key="14">
    <source>
        <dbReference type="Proteomes" id="UP000197446"/>
    </source>
</evidence>
<keyword evidence="6" id="KW-0418">Kinase</keyword>
<dbReference type="InterPro" id="IPR035965">
    <property type="entry name" value="PAS-like_dom_sf"/>
</dbReference>
<dbReference type="GO" id="GO:0006355">
    <property type="term" value="P:regulation of DNA-templated transcription"/>
    <property type="evidence" value="ECO:0007669"/>
    <property type="project" value="InterPro"/>
</dbReference>
<dbReference type="SMART" id="SM00387">
    <property type="entry name" value="HATPase_c"/>
    <property type="match status" value="1"/>
</dbReference>
<dbReference type="Gene3D" id="3.30.450.20">
    <property type="entry name" value="PAS domain"/>
    <property type="match status" value="3"/>
</dbReference>
<dbReference type="Pfam" id="PF08448">
    <property type="entry name" value="PAS_4"/>
    <property type="match status" value="1"/>
</dbReference>
<dbReference type="CDD" id="cd00082">
    <property type="entry name" value="HisKA"/>
    <property type="match status" value="1"/>
</dbReference>
<keyword evidence="5" id="KW-0547">Nucleotide-binding</keyword>
<comment type="catalytic activity">
    <reaction evidence="1">
        <text>ATP + protein L-histidine = ADP + protein N-phospho-L-histidine.</text>
        <dbReference type="EC" id="2.7.13.3"/>
    </reaction>
</comment>
<dbReference type="Pfam" id="PF00989">
    <property type="entry name" value="PAS"/>
    <property type="match status" value="1"/>
</dbReference>
<dbReference type="GO" id="GO:0005524">
    <property type="term" value="F:ATP binding"/>
    <property type="evidence" value="ECO:0007669"/>
    <property type="project" value="UniProtKB-KW"/>
</dbReference>